<comment type="caution">
    <text evidence="4">The sequence shown here is derived from an EMBL/GenBank/DDBJ whole genome shotgun (WGS) entry which is preliminary data.</text>
</comment>
<proteinExistence type="predicted"/>
<dbReference type="InterPro" id="IPR029071">
    <property type="entry name" value="Ubiquitin-like_domsf"/>
</dbReference>
<dbReference type="SMART" id="SM00165">
    <property type="entry name" value="UBA"/>
    <property type="match status" value="1"/>
</dbReference>
<keyword evidence="5" id="KW-1185">Reference proteome</keyword>
<evidence type="ECO:0000313" key="5">
    <source>
        <dbReference type="Proteomes" id="UP001212841"/>
    </source>
</evidence>
<feature type="compositionally biased region" description="Low complexity" evidence="1">
    <location>
        <begin position="81"/>
        <end position="120"/>
    </location>
</feature>
<evidence type="ECO:0000259" key="2">
    <source>
        <dbReference type="PROSITE" id="PS50030"/>
    </source>
</evidence>
<dbReference type="GO" id="GO:0005829">
    <property type="term" value="C:cytosol"/>
    <property type="evidence" value="ECO:0007669"/>
    <property type="project" value="TreeGrafter"/>
</dbReference>
<feature type="region of interest" description="Disordered" evidence="1">
    <location>
        <begin position="77"/>
        <end position="120"/>
    </location>
</feature>
<evidence type="ECO:0000313" key="4">
    <source>
        <dbReference type="EMBL" id="KAJ3054991.1"/>
    </source>
</evidence>
<dbReference type="FunFam" id="1.10.8.10:FF:000079">
    <property type="entry name" value="Ubiquitin family protein"/>
    <property type="match status" value="1"/>
</dbReference>
<dbReference type="InterPro" id="IPR015496">
    <property type="entry name" value="Ubiquilin"/>
</dbReference>
<dbReference type="InterPro" id="IPR006636">
    <property type="entry name" value="STI1_HS-bd"/>
</dbReference>
<evidence type="ECO:0000259" key="3">
    <source>
        <dbReference type="PROSITE" id="PS50053"/>
    </source>
</evidence>
<dbReference type="Gene3D" id="3.10.20.90">
    <property type="entry name" value="Phosphatidylinositol 3-kinase Catalytic Subunit, Chain A, domain 1"/>
    <property type="match status" value="1"/>
</dbReference>
<dbReference type="InterPro" id="IPR009060">
    <property type="entry name" value="UBA-like_sf"/>
</dbReference>
<dbReference type="Pfam" id="PF00627">
    <property type="entry name" value="UBA"/>
    <property type="match status" value="1"/>
</dbReference>
<dbReference type="PROSITE" id="PS50030">
    <property type="entry name" value="UBA"/>
    <property type="match status" value="1"/>
</dbReference>
<dbReference type="Gene3D" id="1.10.8.10">
    <property type="entry name" value="DNA helicase RuvA subunit, C-terminal domain"/>
    <property type="match status" value="1"/>
</dbReference>
<dbReference type="SUPFAM" id="SSF54236">
    <property type="entry name" value="Ubiquitin-like"/>
    <property type="match status" value="1"/>
</dbReference>
<dbReference type="PANTHER" id="PTHR10677:SF3">
    <property type="entry name" value="FI07626P-RELATED"/>
    <property type="match status" value="1"/>
</dbReference>
<dbReference type="GO" id="GO:0006511">
    <property type="term" value="P:ubiquitin-dependent protein catabolic process"/>
    <property type="evidence" value="ECO:0007669"/>
    <property type="project" value="TreeGrafter"/>
</dbReference>
<gene>
    <name evidence="4" type="ORF">HK097_000137</name>
</gene>
<dbReference type="GO" id="GO:0031593">
    <property type="term" value="F:polyubiquitin modification-dependent protein binding"/>
    <property type="evidence" value="ECO:0007669"/>
    <property type="project" value="TreeGrafter"/>
</dbReference>
<name>A0AAD5SJU9_9FUNG</name>
<protein>
    <recommendedName>
        <fullName evidence="6">Ubiquilin</fullName>
    </recommendedName>
</protein>
<dbReference type="EMBL" id="JADGJD010000101">
    <property type="protein sequence ID" value="KAJ3054991.1"/>
    <property type="molecule type" value="Genomic_DNA"/>
</dbReference>
<sequence>MAPITIKVKTSTEAAFPVTTDSTAKVSELKTEIQKVSPAEAGTAPPRLIFAGKVLKDDDTLETYKVVEGSTIHMVRAAQRAAPSSSTSTSNATPSTPASTPANPTPATSTPTTPNPFAALGGAGAGNPFAALAGLGGAGAGGVGSPFGGAGGVPGAMDPNMINQLMSNPAVAQSVAGMLSNPQFMDAMIASNPQLAGMMTPEMRQMMSDPNMMRMMMQMMPLMGGMGGGAGMGLGGMGAGANPFAPLPPGGAPGAGSPGANPLFNPALLSMLGGGLGGAPGGAAGTPQSTQPPEERFQVQLRQLQEMGFYDATENVRALTLTNGNVEAAVEWLFAHPPGAR</sequence>
<dbReference type="AlphaFoldDB" id="A0AAD5SJU9"/>
<dbReference type="Pfam" id="PF00240">
    <property type="entry name" value="ubiquitin"/>
    <property type="match status" value="1"/>
</dbReference>
<dbReference type="CDD" id="cd14399">
    <property type="entry name" value="UBA_PLICs"/>
    <property type="match status" value="1"/>
</dbReference>
<dbReference type="SUPFAM" id="SSF46934">
    <property type="entry name" value="UBA-like"/>
    <property type="match status" value="1"/>
</dbReference>
<dbReference type="SMART" id="SM00727">
    <property type="entry name" value="STI1"/>
    <property type="match status" value="1"/>
</dbReference>
<reference evidence="4" key="1">
    <citation type="submission" date="2020-05" db="EMBL/GenBank/DDBJ databases">
        <title>Phylogenomic resolution of chytrid fungi.</title>
        <authorList>
            <person name="Stajich J.E."/>
            <person name="Amses K."/>
            <person name="Simmons R."/>
            <person name="Seto K."/>
            <person name="Myers J."/>
            <person name="Bonds A."/>
            <person name="Quandt C.A."/>
            <person name="Barry K."/>
            <person name="Liu P."/>
            <person name="Grigoriev I."/>
            <person name="Longcore J.E."/>
            <person name="James T.Y."/>
        </authorList>
    </citation>
    <scope>NUCLEOTIDE SEQUENCE</scope>
    <source>
        <strain evidence="4">JEL0318</strain>
    </source>
</reference>
<evidence type="ECO:0008006" key="6">
    <source>
        <dbReference type="Google" id="ProtNLM"/>
    </source>
</evidence>
<dbReference type="Pfam" id="PF23195">
    <property type="entry name" value="UBQLN1"/>
    <property type="match status" value="1"/>
</dbReference>
<dbReference type="PANTHER" id="PTHR10677">
    <property type="entry name" value="UBIQUILIN"/>
    <property type="match status" value="1"/>
</dbReference>
<feature type="domain" description="Ubiquitin-like" evidence="3">
    <location>
        <begin position="4"/>
        <end position="75"/>
    </location>
</feature>
<accession>A0AAD5SJU9</accession>
<dbReference type="SMART" id="SM00213">
    <property type="entry name" value="UBQ"/>
    <property type="match status" value="1"/>
</dbReference>
<evidence type="ECO:0000256" key="1">
    <source>
        <dbReference type="SAM" id="MobiDB-lite"/>
    </source>
</evidence>
<dbReference type="PROSITE" id="PS50053">
    <property type="entry name" value="UBIQUITIN_2"/>
    <property type="match status" value="1"/>
</dbReference>
<dbReference type="Proteomes" id="UP001212841">
    <property type="component" value="Unassembled WGS sequence"/>
</dbReference>
<organism evidence="4 5">
    <name type="scientific">Rhizophlyctis rosea</name>
    <dbReference type="NCBI Taxonomy" id="64517"/>
    <lineage>
        <taxon>Eukaryota</taxon>
        <taxon>Fungi</taxon>
        <taxon>Fungi incertae sedis</taxon>
        <taxon>Chytridiomycota</taxon>
        <taxon>Chytridiomycota incertae sedis</taxon>
        <taxon>Chytridiomycetes</taxon>
        <taxon>Rhizophlyctidales</taxon>
        <taxon>Rhizophlyctidaceae</taxon>
        <taxon>Rhizophlyctis</taxon>
    </lineage>
</organism>
<feature type="domain" description="UBA" evidence="2">
    <location>
        <begin position="292"/>
        <end position="336"/>
    </location>
</feature>
<dbReference type="InterPro" id="IPR000626">
    <property type="entry name" value="Ubiquitin-like_dom"/>
</dbReference>
<dbReference type="InterPro" id="IPR015940">
    <property type="entry name" value="UBA"/>
</dbReference>